<evidence type="ECO:0000256" key="1">
    <source>
        <dbReference type="ARBA" id="ARBA00022741"/>
    </source>
</evidence>
<gene>
    <name evidence="3" type="primary">AlNc14C827G12546</name>
    <name evidence="3" type="ORF">ALNC14_140570</name>
</gene>
<sequence>MMSKYVFGSDVAFVCYDVTDALSFDDVSDWFVMIGKDVAVYLIGNKSDLIAERVITEEKHCEFVEKLGICGGFCISARNGDTVLRCVYTAVAQTAKIRVSTEELSIYNSIVNASCIKLSREDEPRTICADEIEAEDSSANEKRNVCGSTACIPSICLIS</sequence>
<reference evidence="3" key="2">
    <citation type="submission" date="2011-02" db="EMBL/GenBank/DDBJ databases">
        <authorList>
            <person name="MacLean D."/>
        </authorList>
    </citation>
    <scope>NUCLEOTIDE SEQUENCE</scope>
</reference>
<dbReference type="GO" id="GO:0003924">
    <property type="term" value="F:GTPase activity"/>
    <property type="evidence" value="ECO:0007669"/>
    <property type="project" value="InterPro"/>
</dbReference>
<dbReference type="SMART" id="SM00175">
    <property type="entry name" value="RAB"/>
    <property type="match status" value="1"/>
</dbReference>
<protein>
    <submittedName>
        <fullName evidence="3">Rab28 family GTPase putative</fullName>
    </submittedName>
</protein>
<evidence type="ECO:0000256" key="2">
    <source>
        <dbReference type="ARBA" id="ARBA00023134"/>
    </source>
</evidence>
<dbReference type="HOGENOM" id="CLU_041217_10_4_1"/>
<dbReference type="InterPro" id="IPR001806">
    <property type="entry name" value="Small_GTPase"/>
</dbReference>
<reference evidence="3" key="1">
    <citation type="journal article" date="2011" name="PLoS Biol.">
        <title>Gene gain and loss during evolution of obligate parasitism in the white rust pathogen of Arabidopsis thaliana.</title>
        <authorList>
            <person name="Kemen E."/>
            <person name="Gardiner A."/>
            <person name="Schultz-Larsen T."/>
            <person name="Kemen A.C."/>
            <person name="Balmuth A.L."/>
            <person name="Robert-Seilaniantz A."/>
            <person name="Bailey K."/>
            <person name="Holub E."/>
            <person name="Studholme D.J."/>
            <person name="Maclean D."/>
            <person name="Jones J.D."/>
        </authorList>
    </citation>
    <scope>NUCLEOTIDE SEQUENCE</scope>
</reference>
<dbReference type="SUPFAM" id="SSF52540">
    <property type="entry name" value="P-loop containing nucleoside triphosphate hydrolases"/>
    <property type="match status" value="1"/>
</dbReference>
<dbReference type="InterPro" id="IPR050227">
    <property type="entry name" value="Rab"/>
</dbReference>
<name>F0X241_9STRA</name>
<dbReference type="PANTHER" id="PTHR47977">
    <property type="entry name" value="RAS-RELATED PROTEIN RAB"/>
    <property type="match status" value="1"/>
</dbReference>
<dbReference type="EMBL" id="FR824740">
    <property type="protein sequence ID" value="CCA27913.1"/>
    <property type="molecule type" value="Genomic_DNA"/>
</dbReference>
<dbReference type="AlphaFoldDB" id="F0X241"/>
<dbReference type="InterPro" id="IPR027417">
    <property type="entry name" value="P-loop_NTPase"/>
</dbReference>
<keyword evidence="2" id="KW-0342">GTP-binding</keyword>
<evidence type="ECO:0000313" key="3">
    <source>
        <dbReference type="EMBL" id="CCA27913.1"/>
    </source>
</evidence>
<organism evidence="3">
    <name type="scientific">Albugo laibachii Nc14</name>
    <dbReference type="NCBI Taxonomy" id="890382"/>
    <lineage>
        <taxon>Eukaryota</taxon>
        <taxon>Sar</taxon>
        <taxon>Stramenopiles</taxon>
        <taxon>Oomycota</taxon>
        <taxon>Peronosporomycetes</taxon>
        <taxon>Albuginales</taxon>
        <taxon>Albuginaceae</taxon>
        <taxon>Albugo</taxon>
    </lineage>
</organism>
<proteinExistence type="predicted"/>
<dbReference type="GO" id="GO:0005525">
    <property type="term" value="F:GTP binding"/>
    <property type="evidence" value="ECO:0007669"/>
    <property type="project" value="UniProtKB-KW"/>
</dbReference>
<dbReference type="Gene3D" id="3.40.50.300">
    <property type="entry name" value="P-loop containing nucleotide triphosphate hydrolases"/>
    <property type="match status" value="1"/>
</dbReference>
<accession>F0X241</accession>
<dbReference type="PROSITE" id="PS51419">
    <property type="entry name" value="RAB"/>
    <property type="match status" value="1"/>
</dbReference>
<dbReference type="Pfam" id="PF00071">
    <property type="entry name" value="Ras"/>
    <property type="match status" value="1"/>
</dbReference>
<keyword evidence="1" id="KW-0547">Nucleotide-binding</keyword>